<dbReference type="Proteomes" id="UP000321822">
    <property type="component" value="Unassembled WGS sequence"/>
</dbReference>
<dbReference type="Pfam" id="PF04325">
    <property type="entry name" value="DUF465"/>
    <property type="match status" value="1"/>
</dbReference>
<dbReference type="AlphaFoldDB" id="A0A5C6QPJ4"/>
<accession>A0A5C6QPJ4</accession>
<name>A0A5C6QPJ4_9GAMM</name>
<gene>
    <name evidence="1" type="ORF">ESZ36_05495</name>
</gene>
<protein>
    <submittedName>
        <fullName evidence="1">DUF465 domain-containing protein</fullName>
    </submittedName>
</protein>
<reference evidence="1 2" key="1">
    <citation type="submission" date="2019-07" db="EMBL/GenBank/DDBJ databases">
        <title>Genomes of sea-ice associated Colwellia species.</title>
        <authorList>
            <person name="Bowman J.P."/>
        </authorList>
    </citation>
    <scope>NUCLEOTIDE SEQUENCE [LARGE SCALE GENOMIC DNA]</scope>
    <source>
        <strain evidence="1 2">ACAM 459</strain>
    </source>
</reference>
<dbReference type="InterPro" id="IPR038444">
    <property type="entry name" value="DUF465_sf"/>
</dbReference>
<evidence type="ECO:0000313" key="2">
    <source>
        <dbReference type="Proteomes" id="UP000321822"/>
    </source>
</evidence>
<comment type="caution">
    <text evidence="1">The sequence shown here is derived from an EMBL/GenBank/DDBJ whole genome shotgun (WGS) entry which is preliminary data.</text>
</comment>
<dbReference type="InterPro" id="IPR007420">
    <property type="entry name" value="DUF465"/>
</dbReference>
<dbReference type="OrthoDB" id="1263265at2"/>
<proteinExistence type="predicted"/>
<keyword evidence="2" id="KW-1185">Reference proteome</keyword>
<organism evidence="1 2">
    <name type="scientific">Colwellia demingiae</name>
    <dbReference type="NCBI Taxonomy" id="89401"/>
    <lineage>
        <taxon>Bacteria</taxon>
        <taxon>Pseudomonadati</taxon>
        <taxon>Pseudomonadota</taxon>
        <taxon>Gammaproteobacteria</taxon>
        <taxon>Alteromonadales</taxon>
        <taxon>Colwelliaceae</taxon>
        <taxon>Colwellia</taxon>
    </lineage>
</organism>
<dbReference type="RefSeq" id="WP_146784614.1">
    <property type="nucleotide sequence ID" value="NZ_VOLT01000002.1"/>
</dbReference>
<sequence length="83" mass="10152">MTLEKHDLHHEFPDLKDEIHHLKLNDNHFLRLFNEYHEVDHEVNRIEQGVENTSDEYLEGKKKQRLKLKDELFFMLKKVKMPA</sequence>
<dbReference type="Gene3D" id="6.10.280.50">
    <property type="match status" value="1"/>
</dbReference>
<dbReference type="EMBL" id="VOLT01000002">
    <property type="protein sequence ID" value="TWX71086.1"/>
    <property type="molecule type" value="Genomic_DNA"/>
</dbReference>
<evidence type="ECO:0000313" key="1">
    <source>
        <dbReference type="EMBL" id="TWX71086.1"/>
    </source>
</evidence>